<sequence length="54" mass="6050">MKKITISCPGQKKPAKVCDIVREDSGLICMEIKFPGTAQLIKINLSDYLKQLEL</sequence>
<dbReference type="EMBL" id="QKMR01000031">
    <property type="protein sequence ID" value="PYG84776.1"/>
    <property type="molecule type" value="Genomic_DNA"/>
</dbReference>
<gene>
    <name evidence="1" type="ORF">LY28_03569</name>
</gene>
<evidence type="ECO:0000313" key="1">
    <source>
        <dbReference type="EMBL" id="PYG84776.1"/>
    </source>
</evidence>
<dbReference type="Proteomes" id="UP000248132">
    <property type="component" value="Unassembled WGS sequence"/>
</dbReference>
<keyword evidence="2" id="KW-1185">Reference proteome</keyword>
<organism evidence="1 2">
    <name type="scientific">Ruminiclostridium sufflavum DSM 19573</name>
    <dbReference type="NCBI Taxonomy" id="1121337"/>
    <lineage>
        <taxon>Bacteria</taxon>
        <taxon>Bacillati</taxon>
        <taxon>Bacillota</taxon>
        <taxon>Clostridia</taxon>
        <taxon>Eubacteriales</taxon>
        <taxon>Oscillospiraceae</taxon>
        <taxon>Ruminiclostridium</taxon>
    </lineage>
</organism>
<proteinExistence type="predicted"/>
<comment type="caution">
    <text evidence="1">The sequence shown here is derived from an EMBL/GenBank/DDBJ whole genome shotgun (WGS) entry which is preliminary data.</text>
</comment>
<reference evidence="1 2" key="1">
    <citation type="submission" date="2018-06" db="EMBL/GenBank/DDBJ databases">
        <title>Genomic Encyclopedia of Type Strains, Phase I: the one thousand microbial genomes (KMG-I) project.</title>
        <authorList>
            <person name="Kyrpides N."/>
        </authorList>
    </citation>
    <scope>NUCLEOTIDE SEQUENCE [LARGE SCALE GENOMIC DNA]</scope>
    <source>
        <strain evidence="1 2">DSM 19573</strain>
    </source>
</reference>
<dbReference type="RefSeq" id="WP_165835623.1">
    <property type="nucleotide sequence ID" value="NZ_QKMR01000031.1"/>
</dbReference>
<dbReference type="AlphaFoldDB" id="A0A318XJP2"/>
<accession>A0A318XJP2</accession>
<name>A0A318XJP2_9FIRM</name>
<protein>
    <submittedName>
        <fullName evidence="1">Uncharacterized protein</fullName>
    </submittedName>
</protein>
<evidence type="ECO:0000313" key="2">
    <source>
        <dbReference type="Proteomes" id="UP000248132"/>
    </source>
</evidence>